<evidence type="ECO:0008006" key="5">
    <source>
        <dbReference type="Google" id="ProtNLM"/>
    </source>
</evidence>
<feature type="region of interest" description="Disordered" evidence="2">
    <location>
        <begin position="121"/>
        <end position="162"/>
    </location>
</feature>
<reference evidence="4" key="1">
    <citation type="submission" date="2017-04" db="EMBL/GenBank/DDBJ databases">
        <title>Function of individual gut microbiota members based on whole genome sequencing of pure cultures obtained from chicken caecum.</title>
        <authorList>
            <person name="Medvecky M."/>
            <person name="Cejkova D."/>
            <person name="Polansky O."/>
            <person name="Karasova D."/>
            <person name="Kubasova T."/>
            <person name="Cizek A."/>
            <person name="Rychlik I."/>
        </authorList>
    </citation>
    <scope>NUCLEOTIDE SEQUENCE [LARGE SCALE GENOMIC DNA]</scope>
    <source>
        <strain evidence="4">An71</strain>
    </source>
</reference>
<dbReference type="Gene3D" id="1.10.10.60">
    <property type="entry name" value="Homeodomain-like"/>
    <property type="match status" value="1"/>
</dbReference>
<protein>
    <recommendedName>
        <fullName evidence="5">HTH merR-type domain-containing protein</fullName>
    </recommendedName>
</protein>
<accession>A0A1Y4NQF8</accession>
<dbReference type="Proteomes" id="UP000195868">
    <property type="component" value="Unassembled WGS sequence"/>
</dbReference>
<dbReference type="RefSeq" id="WP_087216215.1">
    <property type="nucleotide sequence ID" value="NZ_NFHN01000071.1"/>
</dbReference>
<feature type="compositionally biased region" description="Basic and acidic residues" evidence="2">
    <location>
        <begin position="121"/>
        <end position="142"/>
    </location>
</feature>
<evidence type="ECO:0000313" key="3">
    <source>
        <dbReference type="EMBL" id="OUN41223.1"/>
    </source>
</evidence>
<feature type="coiled-coil region" evidence="1">
    <location>
        <begin position="75"/>
        <end position="116"/>
    </location>
</feature>
<evidence type="ECO:0000313" key="4">
    <source>
        <dbReference type="Proteomes" id="UP000195868"/>
    </source>
</evidence>
<sequence length="162" mass="19230">MVKKEKLYYSQTEIANELKVSQATISRLLRFKDIQPVKRDGKTKKYSKEQLKHISFLLADKKERTTENTLNDKLFKELKKEIESLEQDKKDYQDQINQLQEQLKMAQINLNQSQQLQLEQSKKIKKLETPKEEQDGDVKESKTQSNDETTEKKSFWSRIFGD</sequence>
<keyword evidence="1" id="KW-0175">Coiled coil</keyword>
<evidence type="ECO:0000256" key="1">
    <source>
        <dbReference type="SAM" id="Coils"/>
    </source>
</evidence>
<dbReference type="AlphaFoldDB" id="A0A1Y4NQF8"/>
<organism evidence="3 4">
    <name type="scientific">Limosilactobacillus reuteri</name>
    <name type="common">Lactobacillus reuteri</name>
    <dbReference type="NCBI Taxonomy" id="1598"/>
    <lineage>
        <taxon>Bacteria</taxon>
        <taxon>Bacillati</taxon>
        <taxon>Bacillota</taxon>
        <taxon>Bacilli</taxon>
        <taxon>Lactobacillales</taxon>
        <taxon>Lactobacillaceae</taxon>
        <taxon>Limosilactobacillus</taxon>
    </lineage>
</organism>
<gene>
    <name evidence="3" type="ORF">B5G22_11235</name>
</gene>
<name>A0A1Y4NQF8_LIMRT</name>
<proteinExistence type="predicted"/>
<dbReference type="EMBL" id="NFHN01000071">
    <property type="protein sequence ID" value="OUN41223.1"/>
    <property type="molecule type" value="Genomic_DNA"/>
</dbReference>
<comment type="caution">
    <text evidence="3">The sequence shown here is derived from an EMBL/GenBank/DDBJ whole genome shotgun (WGS) entry which is preliminary data.</text>
</comment>
<evidence type="ECO:0000256" key="2">
    <source>
        <dbReference type="SAM" id="MobiDB-lite"/>
    </source>
</evidence>